<dbReference type="CDD" id="cd19163">
    <property type="entry name" value="AKR_galDH"/>
    <property type="match status" value="1"/>
</dbReference>
<evidence type="ECO:0000259" key="1">
    <source>
        <dbReference type="Pfam" id="PF00248"/>
    </source>
</evidence>
<dbReference type="SUPFAM" id="SSF51430">
    <property type="entry name" value="NAD(P)-linked oxidoreductase"/>
    <property type="match status" value="1"/>
</dbReference>
<reference evidence="2 3" key="1">
    <citation type="submission" date="2024-08" db="EMBL/GenBank/DDBJ databases">
        <authorList>
            <person name="Cucini C."/>
            <person name="Frati F."/>
        </authorList>
    </citation>
    <scope>NUCLEOTIDE SEQUENCE [LARGE SCALE GENOMIC DNA]</scope>
</reference>
<accession>A0ABP1QJJ0</accession>
<name>A0ABP1QJJ0_9HEXA</name>
<dbReference type="EMBL" id="CAXLJM020000033">
    <property type="protein sequence ID" value="CAL8101429.1"/>
    <property type="molecule type" value="Genomic_DNA"/>
</dbReference>
<dbReference type="PROSITE" id="PS50007">
    <property type="entry name" value="PIPLC_X_DOMAIN"/>
    <property type="match status" value="1"/>
</dbReference>
<dbReference type="InterPro" id="IPR020471">
    <property type="entry name" value="AKR"/>
</dbReference>
<proteinExistence type="predicted"/>
<dbReference type="InterPro" id="IPR023210">
    <property type="entry name" value="NADP_OxRdtase_dom"/>
</dbReference>
<dbReference type="PANTHER" id="PTHR42686">
    <property type="entry name" value="GH17980P-RELATED"/>
    <property type="match status" value="1"/>
</dbReference>
<sequence length="364" mass="40788">MGTHQELLVEENSFVPPTYDAEFHDAQNEAAWIHRMPYRMLGNTGLPLSLLSYGGSALANYYSDNASRKESIEAIQLALRSGVNYIETGPWYGPSEEIIGEALKDVPRKTFYISTKAGRYYTPGWEGRFDFTAQKVLNSVEASLEKLGLKYVDIIQVHDVEFCLDQEILLKETLPALESVVKAGKAKYIGITSYCLESMKNLIEKSPVKIDNILSYSRYNFHDISLESYVPYFESKNVGVINASPVAMGLYTTRGPPAWHAASETVKKLAKQVSDLTLAKGLSIEHAALGFGLRPRNTKIASTLVSMPTIGILQENLEIVSTPYTVEDELFYNSIFKIFKDGLQNEPGHWEGKELLDYKKWMGV</sequence>
<evidence type="ECO:0000313" key="3">
    <source>
        <dbReference type="Proteomes" id="UP001642540"/>
    </source>
</evidence>
<comment type="caution">
    <text evidence="2">The sequence shown here is derived from an EMBL/GenBank/DDBJ whole genome shotgun (WGS) entry which is preliminary data.</text>
</comment>
<keyword evidence="3" id="KW-1185">Reference proteome</keyword>
<feature type="domain" description="NADP-dependent oxidoreductase" evidence="1">
    <location>
        <begin position="51"/>
        <end position="327"/>
    </location>
</feature>
<dbReference type="PANTHER" id="PTHR42686:SF1">
    <property type="entry name" value="GH17980P-RELATED"/>
    <property type="match status" value="1"/>
</dbReference>
<dbReference type="InterPro" id="IPR044479">
    <property type="entry name" value="LGALDH-like"/>
</dbReference>
<dbReference type="Gene3D" id="3.20.20.100">
    <property type="entry name" value="NADP-dependent oxidoreductase domain"/>
    <property type="match status" value="1"/>
</dbReference>
<dbReference type="InterPro" id="IPR036812">
    <property type="entry name" value="NAD(P)_OxRdtase_dom_sf"/>
</dbReference>
<dbReference type="PRINTS" id="PR00069">
    <property type="entry name" value="ALDKETRDTASE"/>
</dbReference>
<evidence type="ECO:0000313" key="2">
    <source>
        <dbReference type="EMBL" id="CAL8101429.1"/>
    </source>
</evidence>
<gene>
    <name evidence="2" type="ORF">ODALV1_LOCUS10839</name>
</gene>
<dbReference type="Proteomes" id="UP001642540">
    <property type="component" value="Unassembled WGS sequence"/>
</dbReference>
<dbReference type="Pfam" id="PF00248">
    <property type="entry name" value="Aldo_ket_red"/>
    <property type="match status" value="1"/>
</dbReference>
<protein>
    <recommendedName>
        <fullName evidence="1">NADP-dependent oxidoreductase domain-containing protein</fullName>
    </recommendedName>
</protein>
<organism evidence="2 3">
    <name type="scientific">Orchesella dallaii</name>
    <dbReference type="NCBI Taxonomy" id="48710"/>
    <lineage>
        <taxon>Eukaryota</taxon>
        <taxon>Metazoa</taxon>
        <taxon>Ecdysozoa</taxon>
        <taxon>Arthropoda</taxon>
        <taxon>Hexapoda</taxon>
        <taxon>Collembola</taxon>
        <taxon>Entomobryomorpha</taxon>
        <taxon>Entomobryoidea</taxon>
        <taxon>Orchesellidae</taxon>
        <taxon>Orchesellinae</taxon>
        <taxon>Orchesella</taxon>
    </lineage>
</organism>